<reference evidence="7" key="1">
    <citation type="submission" date="2017-09" db="EMBL/GenBank/DDBJ databases">
        <title>Depth-based differentiation of microbial function through sediment-hosted aquifers and enrichment of novel symbionts in the deep terrestrial subsurface.</title>
        <authorList>
            <person name="Probst A.J."/>
            <person name="Ladd B."/>
            <person name="Jarett J.K."/>
            <person name="Geller-Mcgrath D.E."/>
            <person name="Sieber C.M.K."/>
            <person name="Emerson J.B."/>
            <person name="Anantharaman K."/>
            <person name="Thomas B.C."/>
            <person name="Malmstrom R."/>
            <person name="Stieglmeier M."/>
            <person name="Klingl A."/>
            <person name="Woyke T."/>
            <person name="Ryan C.M."/>
            <person name="Banfield J.F."/>
        </authorList>
    </citation>
    <scope>NUCLEOTIDE SEQUENCE [LARGE SCALE GENOMIC DNA]</scope>
</reference>
<dbReference type="Pfam" id="PF13432">
    <property type="entry name" value="TPR_16"/>
    <property type="match status" value="1"/>
</dbReference>
<feature type="transmembrane region" description="Helical" evidence="5">
    <location>
        <begin position="478"/>
        <end position="499"/>
    </location>
</feature>
<dbReference type="Pfam" id="PF14559">
    <property type="entry name" value="TPR_19"/>
    <property type="match status" value="1"/>
</dbReference>
<evidence type="ECO:0000256" key="1">
    <source>
        <dbReference type="ARBA" id="ARBA00022737"/>
    </source>
</evidence>
<feature type="region of interest" description="Disordered" evidence="4">
    <location>
        <begin position="783"/>
        <end position="808"/>
    </location>
</feature>
<evidence type="ECO:0000313" key="6">
    <source>
        <dbReference type="EMBL" id="PJA33972.1"/>
    </source>
</evidence>
<dbReference type="SUPFAM" id="SSF48452">
    <property type="entry name" value="TPR-like"/>
    <property type="match status" value="2"/>
</dbReference>
<dbReference type="GO" id="GO:0009279">
    <property type="term" value="C:cell outer membrane"/>
    <property type="evidence" value="ECO:0007669"/>
    <property type="project" value="TreeGrafter"/>
</dbReference>
<keyword evidence="5" id="KW-0812">Transmembrane</keyword>
<evidence type="ECO:0000256" key="4">
    <source>
        <dbReference type="SAM" id="MobiDB-lite"/>
    </source>
</evidence>
<dbReference type="PROSITE" id="PS50005">
    <property type="entry name" value="TPR"/>
    <property type="match status" value="2"/>
</dbReference>
<feature type="transmembrane region" description="Helical" evidence="5">
    <location>
        <begin position="137"/>
        <end position="160"/>
    </location>
</feature>
<dbReference type="GO" id="GO:0046813">
    <property type="term" value="P:receptor-mediated virion attachment to host cell"/>
    <property type="evidence" value="ECO:0007669"/>
    <property type="project" value="TreeGrafter"/>
</dbReference>
<dbReference type="InterPro" id="IPR019734">
    <property type="entry name" value="TPR_rpt"/>
</dbReference>
<feature type="transmembrane region" description="Helical" evidence="5">
    <location>
        <begin position="77"/>
        <end position="95"/>
    </location>
</feature>
<dbReference type="InterPro" id="IPR011990">
    <property type="entry name" value="TPR-like_helical_dom_sf"/>
</dbReference>
<feature type="repeat" description="TPR" evidence="3">
    <location>
        <begin position="736"/>
        <end position="769"/>
    </location>
</feature>
<dbReference type="PANTHER" id="PTHR44858">
    <property type="entry name" value="TETRATRICOPEPTIDE REPEAT PROTEIN 6"/>
    <property type="match status" value="1"/>
</dbReference>
<feature type="transmembrane region" description="Helical" evidence="5">
    <location>
        <begin position="48"/>
        <end position="65"/>
    </location>
</feature>
<feature type="transmembrane region" description="Helical" evidence="5">
    <location>
        <begin position="385"/>
        <end position="407"/>
    </location>
</feature>
<accession>A0A2M7WUX3</accession>
<evidence type="ECO:0000256" key="2">
    <source>
        <dbReference type="ARBA" id="ARBA00022803"/>
    </source>
</evidence>
<dbReference type="SMART" id="SM00028">
    <property type="entry name" value="TPR"/>
    <property type="match status" value="5"/>
</dbReference>
<feature type="transmembrane region" description="Helical" evidence="5">
    <location>
        <begin position="211"/>
        <end position="228"/>
    </location>
</feature>
<organism evidence="6 7">
    <name type="scientific">Candidatus Zambryskibacteria bacterium CG_4_9_14_3_um_filter_40_16</name>
    <dbReference type="NCBI Taxonomy" id="1975111"/>
    <lineage>
        <taxon>Bacteria</taxon>
        <taxon>Candidatus Zambryskiibacteriota</taxon>
    </lineage>
</organism>
<keyword evidence="1" id="KW-0677">Repeat</keyword>
<proteinExistence type="predicted"/>
<dbReference type="AlphaFoldDB" id="A0A2M7WUX3"/>
<protein>
    <submittedName>
        <fullName evidence="6">Uncharacterized protein</fullName>
    </submittedName>
</protein>
<feature type="transmembrane region" description="Helical" evidence="5">
    <location>
        <begin position="20"/>
        <end position="42"/>
    </location>
</feature>
<dbReference type="Proteomes" id="UP000231487">
    <property type="component" value="Unassembled WGS sequence"/>
</dbReference>
<dbReference type="Gene3D" id="1.25.40.10">
    <property type="entry name" value="Tetratricopeptide repeat domain"/>
    <property type="match status" value="1"/>
</dbReference>
<dbReference type="EMBL" id="PFXE01000014">
    <property type="protein sequence ID" value="PJA33972.1"/>
    <property type="molecule type" value="Genomic_DNA"/>
</dbReference>
<feature type="transmembrane region" description="Helical" evidence="5">
    <location>
        <begin position="180"/>
        <end position="199"/>
    </location>
</feature>
<comment type="caution">
    <text evidence="6">The sequence shown here is derived from an EMBL/GenBank/DDBJ whole genome shotgun (WGS) entry which is preliminary data.</text>
</comment>
<keyword evidence="5" id="KW-0472">Membrane</keyword>
<gene>
    <name evidence="6" type="ORF">CO184_00715</name>
</gene>
<feature type="transmembrane region" description="Helical" evidence="5">
    <location>
        <begin position="414"/>
        <end position="435"/>
    </location>
</feature>
<feature type="transmembrane region" description="Helical" evidence="5">
    <location>
        <begin position="283"/>
        <end position="301"/>
    </location>
</feature>
<keyword evidence="2 3" id="KW-0802">TPR repeat</keyword>
<feature type="transmembrane region" description="Helical" evidence="5">
    <location>
        <begin position="101"/>
        <end position="125"/>
    </location>
</feature>
<dbReference type="PANTHER" id="PTHR44858:SF1">
    <property type="entry name" value="UDP-N-ACETYLGLUCOSAMINE--PEPTIDE N-ACETYLGLUCOSAMINYLTRANSFERASE SPINDLY-RELATED"/>
    <property type="match status" value="1"/>
</dbReference>
<evidence type="ECO:0000256" key="5">
    <source>
        <dbReference type="SAM" id="Phobius"/>
    </source>
</evidence>
<feature type="transmembrane region" description="Helical" evidence="5">
    <location>
        <begin position="234"/>
        <end position="253"/>
    </location>
</feature>
<sequence length="808" mass="89740">MEEHIQISRPRKLSLENIPYFVIGVIALIIPFFYIPSIFVGITLSKALLFSVGVITALAFYIITVIKSGKIEAPKNLVSLSIFLVPVAFLISALAHGGNQISLLGFVFETGTVAFVSFGFVLLFLVGQVFRSKEKIFYSYFGFFAAFFLLVLFHIIRFIFGVDTLSFGVFSSQASNLLGNWNDLGIFFGAGAILSLVTLEMVDLNKIFKILVYKVFVLSIIFLSIINFNTVWVVVGVFSLVIFLYFISFVQFARGQVGGGGETQDQNIETREVPIQIKHSRKISYNALATLVISVVFIFAGQQLGDKISGFLNIASVEVRPSFATTFEVAGNALQENLLLGSGPNNFTDSWLKFKPDGINDTIFWNTDFSFGIGYLPTFVTTTGILGASAWLFFLLMFVIVGIKAIFQPIRDLFSKYLITSSFLVSLFFWIMTFFYVLGTANLVMAFFFTGLFLAALYRENLLKSSNVSITKHPKISFLSVLVLITVLIGDVVLGYVVIQKSISFVSFQKGLFAINQEQNINKADEYFARAVNLGNYDVYYRSQSDTKLAKANEIINREVAGPDSVINEFQQVLAQSIDSATRSTEINPTNYQNWLSLARVFASLVPAPLSVPGAYENALQAYNRALELNPKSPAIYLLLARLEVDNNSLDKAKEFAAKATELKQDYADAHFLISQIEVTQGNLAQSVPSLERTLLLAPNNPGLFFQLGVLKYNLKDYAGAADALQRATSLVPDYANAKYFLGLSYYQVGENNLAVKEFEDIQITNPENVEVQNILSNLKANKDPFADVKPPLDDKPESRDELPIKSQ</sequence>
<name>A0A2M7WUX3_9BACT</name>
<dbReference type="InterPro" id="IPR050498">
    <property type="entry name" value="Ycf3"/>
</dbReference>
<feature type="transmembrane region" description="Helical" evidence="5">
    <location>
        <begin position="441"/>
        <end position="458"/>
    </location>
</feature>
<keyword evidence="5" id="KW-1133">Transmembrane helix</keyword>
<evidence type="ECO:0000313" key="7">
    <source>
        <dbReference type="Proteomes" id="UP000231487"/>
    </source>
</evidence>
<feature type="repeat" description="TPR" evidence="3">
    <location>
        <begin position="702"/>
        <end position="735"/>
    </location>
</feature>
<evidence type="ECO:0000256" key="3">
    <source>
        <dbReference type="PROSITE-ProRule" id="PRU00339"/>
    </source>
</evidence>